<reference evidence="2" key="1">
    <citation type="submission" date="2024-01" db="EMBL/GenBank/DDBJ databases">
        <title>The genome sequence of Micromonospora mangrovi CCTCC AA 2012012.</title>
        <authorList>
            <person name="Gao J."/>
        </authorList>
    </citation>
    <scope>NUCLEOTIDE SEQUENCE</scope>
    <source>
        <strain evidence="2">CCTCC AA 2012012</strain>
    </source>
</reference>
<evidence type="ECO:0000313" key="3">
    <source>
        <dbReference type="EMBL" id="XCH75612.1"/>
    </source>
</evidence>
<keyword evidence="2" id="KW-0808">Transferase</keyword>
<dbReference type="AlphaFoldDB" id="A0AAU7MBL3"/>
<dbReference type="GO" id="GO:0008168">
    <property type="term" value="F:methyltransferase activity"/>
    <property type="evidence" value="ECO:0007669"/>
    <property type="project" value="UniProtKB-KW"/>
</dbReference>
<dbReference type="PIRSF" id="PIRSF017393">
    <property type="entry name" value="MTase_SAV2177"/>
    <property type="match status" value="1"/>
</dbReference>
<protein>
    <submittedName>
        <fullName evidence="2">SAM-dependent methyltransferase</fullName>
    </submittedName>
</protein>
<evidence type="ECO:0000256" key="1">
    <source>
        <dbReference type="SAM" id="MobiDB-lite"/>
    </source>
</evidence>
<dbReference type="SUPFAM" id="SSF53335">
    <property type="entry name" value="S-adenosyl-L-methionine-dependent methyltransferases"/>
    <property type="match status" value="1"/>
</dbReference>
<feature type="region of interest" description="Disordered" evidence="1">
    <location>
        <begin position="1"/>
        <end position="21"/>
    </location>
</feature>
<dbReference type="InterPro" id="IPR006764">
    <property type="entry name" value="SAM_dep_MeTrfase_SAV2177_type"/>
</dbReference>
<sequence>MTTEVPDTATDPVHPSDRIDTSVAHPARRYNYWLGGKDNFAADRESGDRMAELFPSIRISALENRRFLQRAVGHLAREAGIRQFLDVGTGIPTANNTHEVAQGIAPASRVVYVDNDPIVLAHARALLTSSAEGATAYIDADLRDPDKILSHPDLRRTLDLSQPVGLMLVAVLHFVPDADDPYAAVTRLLDALPAGSYLAASHATHDYLPPHLAQEAKASARGGGPHGIINLRSRDEFTRFFTGLELIEPGISSVAEWRAGTEPQPRPSVVEVSMYGGVARKP</sequence>
<dbReference type="InterPro" id="IPR029063">
    <property type="entry name" value="SAM-dependent_MTases_sf"/>
</dbReference>
<accession>A0AAU7MBL3</accession>
<organism evidence="2">
    <name type="scientific">Micromonospora sp. CCTCC AA 2012012</name>
    <dbReference type="NCBI Taxonomy" id="3111921"/>
    <lineage>
        <taxon>Bacteria</taxon>
        <taxon>Bacillati</taxon>
        <taxon>Actinomycetota</taxon>
        <taxon>Actinomycetes</taxon>
        <taxon>Micromonosporales</taxon>
        <taxon>Micromonosporaceae</taxon>
        <taxon>Micromonospora</taxon>
    </lineage>
</organism>
<gene>
    <name evidence="3" type="ORF">ABUL08_05850</name>
    <name evidence="2" type="ORF">VK199_05805</name>
</gene>
<dbReference type="Gene3D" id="3.40.50.150">
    <property type="entry name" value="Vaccinia Virus protein VP39"/>
    <property type="match status" value="1"/>
</dbReference>
<name>A0AAU7MBL3_9ACTN</name>
<dbReference type="GO" id="GO:0032259">
    <property type="term" value="P:methylation"/>
    <property type="evidence" value="ECO:0007669"/>
    <property type="project" value="UniProtKB-KW"/>
</dbReference>
<dbReference type="Pfam" id="PF04672">
    <property type="entry name" value="Methyltransf_19"/>
    <property type="match status" value="1"/>
</dbReference>
<reference evidence="3" key="2">
    <citation type="submission" date="2024-06" db="EMBL/GenBank/DDBJ databases">
        <title>Micromonospora mangrovi CCTCC AA 2012012 genome sequences.</title>
        <authorList>
            <person name="Gao J."/>
        </authorList>
    </citation>
    <scope>NUCLEOTIDE SEQUENCE</scope>
    <source>
        <strain evidence="3">CCTCC AA 2012012</strain>
    </source>
</reference>
<dbReference type="RefSeq" id="WP_350935242.1">
    <property type="nucleotide sequence ID" value="NZ_CP157762.1"/>
</dbReference>
<keyword evidence="2" id="KW-0489">Methyltransferase</keyword>
<dbReference type="EMBL" id="CP157762">
    <property type="protein sequence ID" value="XBP94909.1"/>
    <property type="molecule type" value="Genomic_DNA"/>
</dbReference>
<dbReference type="EMBL" id="CP159342">
    <property type="protein sequence ID" value="XCH75612.1"/>
    <property type="molecule type" value="Genomic_DNA"/>
</dbReference>
<proteinExistence type="predicted"/>
<evidence type="ECO:0000313" key="2">
    <source>
        <dbReference type="EMBL" id="XBP94909.1"/>
    </source>
</evidence>